<dbReference type="PANTHER" id="PTHR14237:SF19">
    <property type="entry name" value="MITOCHONDRIAL AMIDOXIME REDUCING COMPONENT 1"/>
    <property type="match status" value="1"/>
</dbReference>
<dbReference type="PROSITE" id="PS51340">
    <property type="entry name" value="MOSC"/>
    <property type="match status" value="1"/>
</dbReference>
<dbReference type="RefSeq" id="WP_046154277.1">
    <property type="nucleotide sequence ID" value="NZ_CADFGU010000001.1"/>
</dbReference>
<evidence type="ECO:0000259" key="1">
    <source>
        <dbReference type="PROSITE" id="PS51340"/>
    </source>
</evidence>
<proteinExistence type="predicted"/>
<dbReference type="STRING" id="28092.WM40_24585"/>
<protein>
    <recommendedName>
        <fullName evidence="1">MOSC domain-containing protein</fullName>
    </recommendedName>
</protein>
<dbReference type="InterPro" id="IPR011037">
    <property type="entry name" value="Pyrv_Knase-like_insert_dom_sf"/>
</dbReference>
<organism evidence="2 3">
    <name type="scientific">Robbsia andropogonis</name>
    <dbReference type="NCBI Taxonomy" id="28092"/>
    <lineage>
        <taxon>Bacteria</taxon>
        <taxon>Pseudomonadati</taxon>
        <taxon>Pseudomonadota</taxon>
        <taxon>Betaproteobacteria</taxon>
        <taxon>Burkholderiales</taxon>
        <taxon>Burkholderiaceae</taxon>
        <taxon>Robbsia</taxon>
    </lineage>
</organism>
<feature type="domain" description="MOSC" evidence="1">
    <location>
        <begin position="169"/>
        <end position="331"/>
    </location>
</feature>
<dbReference type="PANTHER" id="PTHR14237">
    <property type="entry name" value="MOLYBDOPTERIN COFACTOR SULFURASE MOSC"/>
    <property type="match status" value="1"/>
</dbReference>
<keyword evidence="3" id="KW-1185">Reference proteome</keyword>
<dbReference type="PATRIC" id="fig|28092.6.peg.5793"/>
<dbReference type="InterPro" id="IPR005303">
    <property type="entry name" value="MOCOS_middle"/>
</dbReference>
<gene>
    <name evidence="2" type="ORF">WM40_24585</name>
</gene>
<accession>A0A0F5JU97</accession>
<evidence type="ECO:0000313" key="3">
    <source>
        <dbReference type="Proteomes" id="UP000033618"/>
    </source>
</evidence>
<name>A0A0F5JU97_9BURK</name>
<dbReference type="GO" id="GO:0003824">
    <property type="term" value="F:catalytic activity"/>
    <property type="evidence" value="ECO:0007669"/>
    <property type="project" value="InterPro"/>
</dbReference>
<dbReference type="OrthoDB" id="581532at2"/>
<dbReference type="InterPro" id="IPR005302">
    <property type="entry name" value="MoCF_Sase_C"/>
</dbReference>
<dbReference type="Pfam" id="PF03476">
    <property type="entry name" value="MOSC_N"/>
    <property type="match status" value="1"/>
</dbReference>
<dbReference type="SUPFAM" id="SSF50800">
    <property type="entry name" value="PK beta-barrel domain-like"/>
    <property type="match status" value="1"/>
</dbReference>
<dbReference type="AlphaFoldDB" id="A0A0F5JU97"/>
<dbReference type="EMBL" id="LAQU01000060">
    <property type="protein sequence ID" value="KKB61194.1"/>
    <property type="molecule type" value="Genomic_DNA"/>
</dbReference>
<dbReference type="Pfam" id="PF03473">
    <property type="entry name" value="MOSC"/>
    <property type="match status" value="1"/>
</dbReference>
<dbReference type="GO" id="GO:0030151">
    <property type="term" value="F:molybdenum ion binding"/>
    <property type="evidence" value="ECO:0007669"/>
    <property type="project" value="InterPro"/>
</dbReference>
<comment type="caution">
    <text evidence="2">The sequence shown here is derived from an EMBL/GenBank/DDBJ whole genome shotgun (WGS) entry which is preliminary data.</text>
</comment>
<reference evidence="2 3" key="1">
    <citation type="submission" date="2015-03" db="EMBL/GenBank/DDBJ databases">
        <title>Draft Genome Sequence of Burkholderia andropogonis type strain ICMP2807, isolated from Sorghum bicolor.</title>
        <authorList>
            <person name="Lopes-Santos L."/>
            <person name="Castro D.B."/>
            <person name="Ottoboni L.M."/>
            <person name="Park D."/>
            <person name="Weirc B.S."/>
            <person name="Destefano S.A."/>
        </authorList>
    </citation>
    <scope>NUCLEOTIDE SEQUENCE [LARGE SCALE GENOMIC DNA]</scope>
    <source>
        <strain evidence="2 3">ICMP2807</strain>
    </source>
</reference>
<dbReference type="SUPFAM" id="SSF141673">
    <property type="entry name" value="MOSC N-terminal domain-like"/>
    <property type="match status" value="2"/>
</dbReference>
<evidence type="ECO:0000313" key="2">
    <source>
        <dbReference type="EMBL" id="KKB61194.1"/>
    </source>
</evidence>
<dbReference type="GO" id="GO:0030170">
    <property type="term" value="F:pyridoxal phosphate binding"/>
    <property type="evidence" value="ECO:0007669"/>
    <property type="project" value="InterPro"/>
</dbReference>
<dbReference type="Proteomes" id="UP000033618">
    <property type="component" value="Unassembled WGS sequence"/>
</dbReference>
<sequence length="336" mass="36367">MPRVASLHIYPIKSCRGIRLDTAQLLAHGLAHDRDWMVVHAGGPFIGTFISQRTHPALACVIPRLIDKCCEVHLDADALRASLTAPISGYPESAAGDKAARILSVCSTPLRLPFTVTTPNTVDLVAGPPAASVAVQVWRDTFQALDAGDDAAQWFSALLACPVRLVRFDPTVTRLASARWTAGVEAPTHFADGFPLLLTNQASLDDLNQKMMRKGAPAIPMDRFRPNVVLTDMDAYEEDHVSTLTFASALEQAPGQEPIEIQLVKPCARCPIPTFDQTTGRANDAWPYEPLDTLTTYRMNSRVDGVTFGVNAIVISGVGRRLHCGMDADAPVDFGN</sequence>